<proteinExistence type="predicted"/>
<evidence type="ECO:0000256" key="4">
    <source>
        <dbReference type="ARBA" id="ARBA00023002"/>
    </source>
</evidence>
<dbReference type="Proteomes" id="UP000621210">
    <property type="component" value="Unassembled WGS sequence"/>
</dbReference>
<dbReference type="InterPro" id="IPR036188">
    <property type="entry name" value="FAD/NAD-bd_sf"/>
</dbReference>
<dbReference type="PANTHER" id="PTHR43557">
    <property type="entry name" value="APOPTOSIS-INDUCING FACTOR 1"/>
    <property type="match status" value="1"/>
</dbReference>
<dbReference type="SUPFAM" id="SSF51905">
    <property type="entry name" value="FAD/NAD(P)-binding domain"/>
    <property type="match status" value="1"/>
</dbReference>
<evidence type="ECO:0000259" key="5">
    <source>
        <dbReference type="Pfam" id="PF07992"/>
    </source>
</evidence>
<name>A0A926QU78_9ACTN</name>
<dbReference type="InterPro" id="IPR028202">
    <property type="entry name" value="Reductase_C"/>
</dbReference>
<dbReference type="SUPFAM" id="SSF55424">
    <property type="entry name" value="FAD/NAD-linked reductases, dimerisation (C-terminal) domain"/>
    <property type="match status" value="1"/>
</dbReference>
<feature type="domain" description="Reductase C-terminal" evidence="6">
    <location>
        <begin position="329"/>
        <end position="401"/>
    </location>
</feature>
<keyword evidence="3" id="KW-0274">FAD</keyword>
<dbReference type="Pfam" id="PF07992">
    <property type="entry name" value="Pyr_redox_2"/>
    <property type="match status" value="1"/>
</dbReference>
<dbReference type="EMBL" id="JACVQF010000223">
    <property type="protein sequence ID" value="MBD0423655.1"/>
    <property type="molecule type" value="Genomic_DNA"/>
</dbReference>
<dbReference type="Gene3D" id="3.50.50.60">
    <property type="entry name" value="FAD/NAD(P)-binding domain"/>
    <property type="match status" value="2"/>
</dbReference>
<dbReference type="InterPro" id="IPR016156">
    <property type="entry name" value="FAD/NAD-linked_Rdtase_dimer_sf"/>
</dbReference>
<gene>
    <name evidence="7" type="ORF">H0H10_31630</name>
</gene>
<reference evidence="7" key="2">
    <citation type="submission" date="2020-09" db="EMBL/GenBank/DDBJ databases">
        <authorList>
            <person name="Luo X."/>
        </authorList>
    </citation>
    <scope>NUCLEOTIDE SEQUENCE</scope>
    <source>
        <strain evidence="7">TRM S81-3</strain>
    </source>
</reference>
<reference evidence="7" key="1">
    <citation type="submission" date="2020-09" db="EMBL/GenBank/DDBJ databases">
        <title>Streptomyces grisecoloratus sp. nov., isolated from cotton soil.</title>
        <authorList>
            <person name="Xing L."/>
        </authorList>
    </citation>
    <scope>NUCLEOTIDE SEQUENCE</scope>
    <source>
        <strain evidence="7">TRM S81-3</strain>
    </source>
</reference>
<feature type="domain" description="FAD/NAD(P)-binding" evidence="5">
    <location>
        <begin position="8"/>
        <end position="309"/>
    </location>
</feature>
<comment type="cofactor">
    <cofactor evidence="1">
        <name>FAD</name>
        <dbReference type="ChEBI" id="CHEBI:57692"/>
    </cofactor>
</comment>
<dbReference type="AlphaFoldDB" id="A0A926QU78"/>
<sequence>MTAERPERVLVVGSSVAGVRTAQALRAEGHTGELTLVGAEPHLPYDKPPLSKEFLAGTRGAEDIRLLPGGPEADHGFTLRLGRAAVALDVERRRVRLADGELLGYDALVLATGVRPRTLPAPVGKPVTELPCFTVRELSESAELAARLAKKEPVIVVGGGFIGAEAAATAAALGCPTTLAESGPAPFAALGPEVGALLAGLHADHGVEVLAGARVNRVEPLTDGWALVRLDDGRCLEAATVIVGIGCVPNTEWLESSGLGLNDGVVTDEYCAVPGADGVWAVGDVSRWYDRRTGGHRRVEHWTSATEQAALVARALVTGERRPFDPVPYLWSDQHGVKLQMVGRRSADDHVQAFTATTPTGDRKVVLYSRDGRLTAAVTFGWPRGCMTARQAWAKGADIADVTARLAGLTTALTPLDLSSSTYLEGNRA</sequence>
<dbReference type="PRINTS" id="PR00411">
    <property type="entry name" value="PNDRDTASEI"/>
</dbReference>
<evidence type="ECO:0000259" key="6">
    <source>
        <dbReference type="Pfam" id="PF14759"/>
    </source>
</evidence>
<evidence type="ECO:0000256" key="2">
    <source>
        <dbReference type="ARBA" id="ARBA00022630"/>
    </source>
</evidence>
<protein>
    <submittedName>
        <fullName evidence="7">FAD-dependent oxidoreductase</fullName>
    </submittedName>
</protein>
<evidence type="ECO:0000313" key="8">
    <source>
        <dbReference type="Proteomes" id="UP000621210"/>
    </source>
</evidence>
<dbReference type="PRINTS" id="PR00368">
    <property type="entry name" value="FADPNR"/>
</dbReference>
<dbReference type="GO" id="GO:0016651">
    <property type="term" value="F:oxidoreductase activity, acting on NAD(P)H"/>
    <property type="evidence" value="ECO:0007669"/>
    <property type="project" value="TreeGrafter"/>
</dbReference>
<organism evidence="7 8">
    <name type="scientific">Streptomyces griseicoloratus</name>
    <dbReference type="NCBI Taxonomy" id="2752516"/>
    <lineage>
        <taxon>Bacteria</taxon>
        <taxon>Bacillati</taxon>
        <taxon>Actinomycetota</taxon>
        <taxon>Actinomycetes</taxon>
        <taxon>Kitasatosporales</taxon>
        <taxon>Streptomycetaceae</taxon>
        <taxon>Streptomyces</taxon>
    </lineage>
</organism>
<evidence type="ECO:0000313" key="7">
    <source>
        <dbReference type="EMBL" id="MBD0423655.1"/>
    </source>
</evidence>
<dbReference type="PANTHER" id="PTHR43557:SF2">
    <property type="entry name" value="RIESKE DOMAIN-CONTAINING PROTEIN-RELATED"/>
    <property type="match status" value="1"/>
</dbReference>
<dbReference type="GO" id="GO:0005737">
    <property type="term" value="C:cytoplasm"/>
    <property type="evidence" value="ECO:0007669"/>
    <property type="project" value="TreeGrafter"/>
</dbReference>
<keyword evidence="8" id="KW-1185">Reference proteome</keyword>
<keyword evidence="2" id="KW-0285">Flavoprotein</keyword>
<comment type="caution">
    <text evidence="7">The sequence shown here is derived from an EMBL/GenBank/DDBJ whole genome shotgun (WGS) entry which is preliminary data.</text>
</comment>
<dbReference type="InterPro" id="IPR023753">
    <property type="entry name" value="FAD/NAD-binding_dom"/>
</dbReference>
<evidence type="ECO:0000256" key="1">
    <source>
        <dbReference type="ARBA" id="ARBA00001974"/>
    </source>
</evidence>
<dbReference type="InterPro" id="IPR050446">
    <property type="entry name" value="FAD-oxidoreductase/Apoptosis"/>
</dbReference>
<evidence type="ECO:0000256" key="3">
    <source>
        <dbReference type="ARBA" id="ARBA00022827"/>
    </source>
</evidence>
<keyword evidence="4" id="KW-0560">Oxidoreductase</keyword>
<dbReference type="Pfam" id="PF14759">
    <property type="entry name" value="Reductase_C"/>
    <property type="match status" value="1"/>
</dbReference>
<dbReference type="RefSeq" id="WP_188184566.1">
    <property type="nucleotide sequence ID" value="NZ_JACVQF010000223.1"/>
</dbReference>
<accession>A0A926QU78</accession>
<dbReference type="Gene3D" id="3.30.390.30">
    <property type="match status" value="1"/>
</dbReference>